<protein>
    <recommendedName>
        <fullName evidence="3 10">Pectinesterase</fullName>
        <ecNumber evidence="3 10">3.1.1.11</ecNumber>
    </recommendedName>
</protein>
<accession>A0A2N9J516</accession>
<sequence>MIWPTVPPGVQFIEEACSGLNYYTQFTCRTLLSTEEAKAITSKGELFLAVMKKTSNMAESYLNHLSNFTGFNLQSVETCLDDFSIIHWHLEEAKMCSTSEDLEEVWKNVRIYEADCRDSTGKSDFSPLMNENYFFVAGYIASSLLKDMKVQSWLHQYFGKGNISEADLVVSQDGTGDVKTIMEAIERAPDNRKTPFIIRLKAGVYKEYVLIPSEKSNVRLVGEGRSSTIITGNRYHTLEISTFKSATMIVQGKGFTAKDLTIQNTAGPANYQAVAVSVQAENVAFYRCKFSGYQDTIYYHSGKQFYRECIIEGTIDFIFGFGNALFQKCLILVKKPMANQVNIISADGRKTLRTITGLSIQSCTMGATADINWLKTSMHSTFLGRPWREYSTTAFIHCYLGRIINPEGWLEWDNKGIFGSTEYVEYGNSGVGAAVQGRISWEGYRNNILSKDVKIYSARNFINGEDWLPHTGFPYDLDVDS</sequence>
<feature type="domain" description="Pectinesterase catalytic" evidence="11">
    <location>
        <begin position="167"/>
        <end position="465"/>
    </location>
</feature>
<dbReference type="GO" id="GO:0045490">
    <property type="term" value="P:pectin catabolic process"/>
    <property type="evidence" value="ECO:0007669"/>
    <property type="project" value="UniProtKB-UniRule"/>
</dbReference>
<evidence type="ECO:0000256" key="8">
    <source>
        <dbReference type="ARBA" id="ARBA00023316"/>
    </source>
</evidence>
<keyword evidence="5" id="KW-0964">Secreted</keyword>
<evidence type="ECO:0000256" key="2">
    <source>
        <dbReference type="ARBA" id="ARBA00005184"/>
    </source>
</evidence>
<feature type="active site" evidence="9">
    <location>
        <position position="316"/>
    </location>
</feature>
<dbReference type="PROSITE" id="PS00503">
    <property type="entry name" value="PECTINESTERASE_2"/>
    <property type="match status" value="1"/>
</dbReference>
<keyword evidence="7 10" id="KW-0063">Aspartyl esterase</keyword>
<dbReference type="InterPro" id="IPR033131">
    <property type="entry name" value="Pectinesterase_Asp_AS"/>
</dbReference>
<comment type="pathway">
    <text evidence="2 10">Glycan metabolism; pectin degradation; 2-dehydro-3-deoxy-D-gluconate from pectin: step 1/5.</text>
</comment>
<evidence type="ECO:0000256" key="10">
    <source>
        <dbReference type="RuleBase" id="RU000589"/>
    </source>
</evidence>
<evidence type="ECO:0000256" key="5">
    <source>
        <dbReference type="ARBA" id="ARBA00022525"/>
    </source>
</evidence>
<evidence type="ECO:0000256" key="3">
    <source>
        <dbReference type="ARBA" id="ARBA00013229"/>
    </source>
</evidence>
<dbReference type="EMBL" id="OIVN01006369">
    <property type="protein sequence ID" value="SPD31583.1"/>
    <property type="molecule type" value="Genomic_DNA"/>
</dbReference>
<dbReference type="InterPro" id="IPR011050">
    <property type="entry name" value="Pectin_lyase_fold/virulence"/>
</dbReference>
<evidence type="ECO:0000256" key="9">
    <source>
        <dbReference type="PROSITE-ProRule" id="PRU10040"/>
    </source>
</evidence>
<reference evidence="12" key="1">
    <citation type="submission" date="2018-02" db="EMBL/GenBank/DDBJ databases">
        <authorList>
            <person name="Cohen D.B."/>
            <person name="Kent A.D."/>
        </authorList>
    </citation>
    <scope>NUCLEOTIDE SEQUENCE</scope>
</reference>
<proteinExistence type="predicted"/>
<dbReference type="Pfam" id="PF01095">
    <property type="entry name" value="Pectinesterase"/>
    <property type="match status" value="1"/>
</dbReference>
<dbReference type="AlphaFoldDB" id="A0A2N9J516"/>
<gene>
    <name evidence="12" type="ORF">FSB_LOCUS59465</name>
</gene>
<dbReference type="EC" id="3.1.1.11" evidence="3 10"/>
<dbReference type="GO" id="GO:0030599">
    <property type="term" value="F:pectinesterase activity"/>
    <property type="evidence" value="ECO:0007669"/>
    <property type="project" value="UniProtKB-UniRule"/>
</dbReference>
<dbReference type="UniPathway" id="UPA00545">
    <property type="reaction ID" value="UER00823"/>
</dbReference>
<keyword evidence="8" id="KW-0961">Cell wall biogenesis/degradation</keyword>
<evidence type="ECO:0000259" key="11">
    <source>
        <dbReference type="Pfam" id="PF01095"/>
    </source>
</evidence>
<evidence type="ECO:0000256" key="6">
    <source>
        <dbReference type="ARBA" id="ARBA00022801"/>
    </source>
</evidence>
<keyword evidence="4" id="KW-0134">Cell wall</keyword>
<evidence type="ECO:0000256" key="4">
    <source>
        <dbReference type="ARBA" id="ARBA00022512"/>
    </source>
</evidence>
<dbReference type="SUPFAM" id="SSF51126">
    <property type="entry name" value="Pectin lyase-like"/>
    <property type="match status" value="1"/>
</dbReference>
<evidence type="ECO:0000256" key="7">
    <source>
        <dbReference type="ARBA" id="ARBA00023085"/>
    </source>
</evidence>
<keyword evidence="6 10" id="KW-0378">Hydrolase</keyword>
<evidence type="ECO:0000256" key="1">
    <source>
        <dbReference type="ARBA" id="ARBA00004191"/>
    </source>
</evidence>
<evidence type="ECO:0000313" key="12">
    <source>
        <dbReference type="EMBL" id="SPD31583.1"/>
    </source>
</evidence>
<name>A0A2N9J516_FAGSY</name>
<dbReference type="FunFam" id="2.160.20.10:FF:000029">
    <property type="entry name" value="Pectinesterase 4"/>
    <property type="match status" value="1"/>
</dbReference>
<dbReference type="Gene3D" id="2.160.20.10">
    <property type="entry name" value="Single-stranded right-handed beta-helix, Pectin lyase-like"/>
    <property type="match status" value="1"/>
</dbReference>
<dbReference type="PANTHER" id="PTHR31707">
    <property type="entry name" value="PECTINESTERASE"/>
    <property type="match status" value="1"/>
</dbReference>
<comment type="catalytic activity">
    <reaction evidence="10">
        <text>[(1-&gt;4)-alpha-D-galacturonosyl methyl ester](n) + n H2O = [(1-&gt;4)-alpha-D-galacturonosyl](n) + n methanol + n H(+)</text>
        <dbReference type="Rhea" id="RHEA:22380"/>
        <dbReference type="Rhea" id="RHEA-COMP:14570"/>
        <dbReference type="Rhea" id="RHEA-COMP:14573"/>
        <dbReference type="ChEBI" id="CHEBI:15377"/>
        <dbReference type="ChEBI" id="CHEBI:15378"/>
        <dbReference type="ChEBI" id="CHEBI:17790"/>
        <dbReference type="ChEBI" id="CHEBI:140522"/>
        <dbReference type="ChEBI" id="CHEBI:140523"/>
        <dbReference type="EC" id="3.1.1.11"/>
    </reaction>
</comment>
<dbReference type="InterPro" id="IPR000070">
    <property type="entry name" value="Pectinesterase_cat"/>
</dbReference>
<comment type="subcellular location">
    <subcellularLocation>
        <location evidence="1">Secreted</location>
        <location evidence="1">Cell wall</location>
    </subcellularLocation>
</comment>
<dbReference type="GO" id="GO:0042545">
    <property type="term" value="P:cell wall modification"/>
    <property type="evidence" value="ECO:0007669"/>
    <property type="project" value="UniProtKB-UniRule"/>
</dbReference>
<dbReference type="InterPro" id="IPR012334">
    <property type="entry name" value="Pectin_lyas_fold"/>
</dbReference>
<organism evidence="12">
    <name type="scientific">Fagus sylvatica</name>
    <name type="common">Beechnut</name>
    <dbReference type="NCBI Taxonomy" id="28930"/>
    <lineage>
        <taxon>Eukaryota</taxon>
        <taxon>Viridiplantae</taxon>
        <taxon>Streptophyta</taxon>
        <taxon>Embryophyta</taxon>
        <taxon>Tracheophyta</taxon>
        <taxon>Spermatophyta</taxon>
        <taxon>Magnoliopsida</taxon>
        <taxon>eudicotyledons</taxon>
        <taxon>Gunneridae</taxon>
        <taxon>Pentapetalae</taxon>
        <taxon>rosids</taxon>
        <taxon>fabids</taxon>
        <taxon>Fagales</taxon>
        <taxon>Fagaceae</taxon>
        <taxon>Fagus</taxon>
    </lineage>
</organism>